<dbReference type="FunFam" id="3.40.50.720:FF:000084">
    <property type="entry name" value="Short-chain dehydrogenase reductase"/>
    <property type="match status" value="1"/>
</dbReference>
<organism evidence="3">
    <name type="scientific">marine metagenome</name>
    <dbReference type="NCBI Taxonomy" id="408172"/>
    <lineage>
        <taxon>unclassified sequences</taxon>
        <taxon>metagenomes</taxon>
        <taxon>ecological metagenomes</taxon>
    </lineage>
</organism>
<dbReference type="PRINTS" id="PR00080">
    <property type="entry name" value="SDRFAMILY"/>
</dbReference>
<reference evidence="3" key="1">
    <citation type="submission" date="2018-05" db="EMBL/GenBank/DDBJ databases">
        <authorList>
            <person name="Lanie J.A."/>
            <person name="Ng W.-L."/>
            <person name="Kazmierczak K.M."/>
            <person name="Andrzejewski T.M."/>
            <person name="Davidsen T.M."/>
            <person name="Wayne K.J."/>
            <person name="Tettelin H."/>
            <person name="Glass J.I."/>
            <person name="Rusch D."/>
            <person name="Podicherti R."/>
            <person name="Tsui H.-C.T."/>
            <person name="Winkler M.E."/>
        </authorList>
    </citation>
    <scope>NUCLEOTIDE SEQUENCE</scope>
</reference>
<name>A0A381QIY7_9ZZZZ</name>
<dbReference type="PRINTS" id="PR00081">
    <property type="entry name" value="GDHRDH"/>
</dbReference>
<evidence type="ECO:0000313" key="3">
    <source>
        <dbReference type="EMBL" id="SUZ78908.1"/>
    </source>
</evidence>
<keyword evidence="2" id="KW-0560">Oxidoreductase</keyword>
<dbReference type="Gene3D" id="3.40.50.720">
    <property type="entry name" value="NAD(P)-binding Rossmann-like Domain"/>
    <property type="match status" value="1"/>
</dbReference>
<dbReference type="InterPro" id="IPR020904">
    <property type="entry name" value="Sc_DH/Rdtase_CS"/>
</dbReference>
<gene>
    <name evidence="3" type="ORF">METZ01_LOCUS31762</name>
</gene>
<comment type="similarity">
    <text evidence="1">Belongs to the short-chain dehydrogenases/reductases (SDR) family.</text>
</comment>
<sequence length="274" mass="28480">MTGRMAGKVALVTGGASGIGMACCVRFADEGARVVVADLNLERASSVSDQIMASGGESISVAVDTSVPEEVEAMAAAAVDTYGTIDACVAAAGISHADYVSREPDEQASEDRFDRHDMMLIDKSLASWQRVIDVNLTGVMLTNQSVAKAMSESGGGAIVNIASVAGKTALMGASDYCVSKAGVWMLTKCGAIELARYGIRVNAVGPGYIKTSMSGAATSNESWVEERIKETPLRRLGEPSDIANACLYLCSDEASFVTGEIIFPDGGLIADSRS</sequence>
<dbReference type="PROSITE" id="PS51257">
    <property type="entry name" value="PROKAR_LIPOPROTEIN"/>
    <property type="match status" value="1"/>
</dbReference>
<dbReference type="PANTHER" id="PTHR42760">
    <property type="entry name" value="SHORT-CHAIN DEHYDROGENASES/REDUCTASES FAMILY MEMBER"/>
    <property type="match status" value="1"/>
</dbReference>
<dbReference type="AlphaFoldDB" id="A0A381QIY7"/>
<dbReference type="SUPFAM" id="SSF51735">
    <property type="entry name" value="NAD(P)-binding Rossmann-fold domains"/>
    <property type="match status" value="1"/>
</dbReference>
<dbReference type="Pfam" id="PF13561">
    <property type="entry name" value="adh_short_C2"/>
    <property type="match status" value="1"/>
</dbReference>
<dbReference type="InterPro" id="IPR002347">
    <property type="entry name" value="SDR_fam"/>
</dbReference>
<protein>
    <recommendedName>
        <fullName evidence="4">Oxidoreductase</fullName>
    </recommendedName>
</protein>
<accession>A0A381QIY7</accession>
<dbReference type="PROSITE" id="PS00061">
    <property type="entry name" value="ADH_SHORT"/>
    <property type="match status" value="1"/>
</dbReference>
<dbReference type="EMBL" id="UINC01001371">
    <property type="protein sequence ID" value="SUZ78908.1"/>
    <property type="molecule type" value="Genomic_DNA"/>
</dbReference>
<evidence type="ECO:0008006" key="4">
    <source>
        <dbReference type="Google" id="ProtNLM"/>
    </source>
</evidence>
<proteinExistence type="inferred from homology"/>
<dbReference type="PANTHER" id="PTHR42760:SF133">
    <property type="entry name" value="3-OXOACYL-[ACYL-CARRIER-PROTEIN] REDUCTASE"/>
    <property type="match status" value="1"/>
</dbReference>
<dbReference type="GO" id="GO:0016616">
    <property type="term" value="F:oxidoreductase activity, acting on the CH-OH group of donors, NAD or NADP as acceptor"/>
    <property type="evidence" value="ECO:0007669"/>
    <property type="project" value="TreeGrafter"/>
</dbReference>
<evidence type="ECO:0000256" key="1">
    <source>
        <dbReference type="ARBA" id="ARBA00006484"/>
    </source>
</evidence>
<dbReference type="InterPro" id="IPR036291">
    <property type="entry name" value="NAD(P)-bd_dom_sf"/>
</dbReference>
<evidence type="ECO:0000256" key="2">
    <source>
        <dbReference type="ARBA" id="ARBA00023002"/>
    </source>
</evidence>